<dbReference type="GO" id="GO:0046872">
    <property type="term" value="F:metal ion binding"/>
    <property type="evidence" value="ECO:0007669"/>
    <property type="project" value="UniProtKB-KW"/>
</dbReference>
<keyword evidence="3" id="KW-0064">Aspartyl protease</keyword>
<feature type="domain" description="Reverse transcriptase Ty1/copia-type" evidence="7">
    <location>
        <begin position="839"/>
        <end position="1026"/>
    </location>
</feature>
<reference evidence="10" key="1">
    <citation type="journal article" date="2019" name="Sci. Rep.">
        <title>Draft genome of Tanacetum cinerariifolium, the natural source of mosquito coil.</title>
        <authorList>
            <person name="Yamashiro T."/>
            <person name="Shiraishi A."/>
            <person name="Satake H."/>
            <person name="Nakayama K."/>
        </authorList>
    </citation>
    <scope>NUCLEOTIDE SEQUENCE</scope>
</reference>
<dbReference type="InterPro" id="IPR025724">
    <property type="entry name" value="GAG-pre-integrase_dom"/>
</dbReference>
<dbReference type="InterPro" id="IPR013103">
    <property type="entry name" value="RVT_2"/>
</dbReference>
<evidence type="ECO:0000259" key="8">
    <source>
        <dbReference type="Pfam" id="PF13976"/>
    </source>
</evidence>
<feature type="domain" description="GAG-pre-integrase" evidence="8">
    <location>
        <begin position="511"/>
        <end position="583"/>
    </location>
</feature>
<feature type="domain" description="Retrovirus-related Pol polyprotein from transposon TNT 1-94-like beta-barrel" evidence="9">
    <location>
        <begin position="404"/>
        <end position="476"/>
    </location>
</feature>
<evidence type="ECO:0000259" key="7">
    <source>
        <dbReference type="Pfam" id="PF07727"/>
    </source>
</evidence>
<dbReference type="PANTHER" id="PTHR42648">
    <property type="entry name" value="TRANSPOSASE, PUTATIVE-RELATED"/>
    <property type="match status" value="1"/>
</dbReference>
<feature type="region of interest" description="Disordered" evidence="6">
    <location>
        <begin position="1326"/>
        <end position="1346"/>
    </location>
</feature>
<accession>A0A6L2MCX8</accession>
<evidence type="ECO:0000256" key="4">
    <source>
        <dbReference type="ARBA" id="ARBA00022801"/>
    </source>
</evidence>
<dbReference type="GO" id="GO:0003676">
    <property type="term" value="F:nucleic acid binding"/>
    <property type="evidence" value="ECO:0007669"/>
    <property type="project" value="InterPro"/>
</dbReference>
<feature type="compositionally biased region" description="Basic and acidic residues" evidence="6">
    <location>
        <begin position="1120"/>
        <end position="1137"/>
    </location>
</feature>
<evidence type="ECO:0000256" key="3">
    <source>
        <dbReference type="ARBA" id="ARBA00022750"/>
    </source>
</evidence>
<evidence type="ECO:0000256" key="1">
    <source>
        <dbReference type="ARBA" id="ARBA00022670"/>
    </source>
</evidence>
<dbReference type="Pfam" id="PF22936">
    <property type="entry name" value="Pol_BBD"/>
    <property type="match status" value="1"/>
</dbReference>
<evidence type="ECO:0000256" key="6">
    <source>
        <dbReference type="SAM" id="MobiDB-lite"/>
    </source>
</evidence>
<dbReference type="GO" id="GO:0004190">
    <property type="term" value="F:aspartic-type endopeptidase activity"/>
    <property type="evidence" value="ECO:0007669"/>
    <property type="project" value="UniProtKB-KW"/>
</dbReference>
<sequence>MKVGSTTTTLTFCRRKLDRKNEMKARETLLMALPNKDQLKFHSYKNAKFLMEAIENRYGGNKESKKVQRRLLKQQYENFVASSSKNLDQTFDRLQKLISQLKFKDHQAQAKTHKIWLLYPPTAQTSQAAQMKEDLEQIDPDDLEEMDLHWEMAMQIIRAKRFIKRTECRAPKNQEKRGREYGRKTLPVENPTKNALIAQDRIGVYDWSYQAQEEHPMNYALMALTSLESSSSLDSEKLEKAEKERDELKLTLENFQNLSKSLNNLMESQVSDKVKTRLGYKANSPAVESFVNSSEMIENQKNVKSRSDKGYHAVPLPYIRNYIPPEPDLMFIDEQVKSESGMLSLMKNIFSPPIIEVWNSDDESEVEFKPKVKVKTVRPSIEKITFVKTASEKVEKKDYKEKGVIDSGCSRNMTGNKCYLSEYKDYDGGFVSFGDGKGRISRKSKIKNGTLDFDDVYFCKELKYNLFSMSQMCEKKNNVLFTDTECLVLSSNFKLLDESQVLLRVPRKDNIYSVDIKSVVPTGGLTCLFAKDTINESNLWHMRLGHINYKTINKLVRGNLVRGLPSKIFESDHSCVACQKEKQHKASYKAKLVNSIYKPLHMLHMDLFDPINVKRLMKKSYCLVVPNDFSRFSWNGVAKRKNRTLIDAARTMLVNSKLPTTFWAEAVNTACYVLNRALVIKPYNKTPYELIRGRPPLIDFIKPFGCPVTILNTRDSLGKFDGKADEEFLSGKQTIGIVGTKDNIVIGQAKKMKELEQEYILIPICTTDPLKSLRPKDSAVDAAKKATEVDESRVSDNGGQDDQVTRIVEEEVEMNNVVSSYTILMLFSQNFLKIILTIKNKKDERGIVVKKKARLVAQGHTQEEGIDYDEVFAPAARIEAIRLFLAYASFKDFVVYQMDVKSAFLYGKIEEEVYVYQPPGFKDPDFLEKVYKVGKALYGLYQAPRAWYETLSTYLMDNGFHMGQIDKTLFIKRREDDILLVQVYVDDIIFGSTKKELSTQFEKLMHDKFQMTNPCRLSKAVWMDLCWTSAKINTLNDDLRLQDLVDEKKVIVNEASIRRDLRLDDVEVTACLPNDAIFEGLARMGSTMASAIICLANNQKFNFSKYILENMRKHKPRRKQREDTEVPHTEPQVEERVPTPSYDPLPSGKKKKRTHGLKRLYKVGLSARVESSEDEEGLGAQEDASKHGRIAEIDAAEDLFLIDETVQDQGRINDQDLFRVYDLGGDEVFVDVTTGENVEQDAIVAESVEDIDAATTLNISKDELTLAKTLMEIKADKPKAKGAKDKGKGIMVEPEKALKKKDQVALDEEVERKLEAKIKAKMDKEERIARKKNEANSAKIEEYDDV</sequence>
<evidence type="ECO:0000313" key="10">
    <source>
        <dbReference type="EMBL" id="GEU71520.1"/>
    </source>
</evidence>
<dbReference type="SUPFAM" id="SSF56672">
    <property type="entry name" value="DNA/RNA polymerases"/>
    <property type="match status" value="1"/>
</dbReference>
<evidence type="ECO:0000256" key="2">
    <source>
        <dbReference type="ARBA" id="ARBA00022723"/>
    </source>
</evidence>
<proteinExistence type="predicted"/>
<dbReference type="PANTHER" id="PTHR42648:SF32">
    <property type="entry name" value="RIBONUCLEASE H-LIKE DOMAIN, GAG-PRE-INTEGRASE DOMAIN PROTEIN-RELATED"/>
    <property type="match status" value="1"/>
</dbReference>
<dbReference type="InterPro" id="IPR036397">
    <property type="entry name" value="RNaseH_sf"/>
</dbReference>
<dbReference type="Pfam" id="PF07727">
    <property type="entry name" value="RVT_2"/>
    <property type="match status" value="1"/>
</dbReference>
<dbReference type="SUPFAM" id="SSF53098">
    <property type="entry name" value="Ribonuclease H-like"/>
    <property type="match status" value="1"/>
</dbReference>
<keyword evidence="5" id="KW-0175">Coiled coil</keyword>
<protein>
    <submittedName>
        <fullName evidence="10">Retrovirus-related Pol polyprotein from transposon TNT 1-94</fullName>
    </submittedName>
</protein>
<dbReference type="InterPro" id="IPR043502">
    <property type="entry name" value="DNA/RNA_pol_sf"/>
</dbReference>
<dbReference type="InterPro" id="IPR012337">
    <property type="entry name" value="RNaseH-like_sf"/>
</dbReference>
<dbReference type="Pfam" id="PF13976">
    <property type="entry name" value="gag_pre-integrs"/>
    <property type="match status" value="1"/>
</dbReference>
<evidence type="ECO:0000256" key="5">
    <source>
        <dbReference type="SAM" id="Coils"/>
    </source>
</evidence>
<gene>
    <name evidence="10" type="ORF">Tci_043498</name>
</gene>
<dbReference type="InterPro" id="IPR054722">
    <property type="entry name" value="PolX-like_BBD"/>
</dbReference>
<dbReference type="GO" id="GO:0006508">
    <property type="term" value="P:proteolysis"/>
    <property type="evidence" value="ECO:0007669"/>
    <property type="project" value="UniProtKB-KW"/>
</dbReference>
<evidence type="ECO:0000259" key="9">
    <source>
        <dbReference type="Pfam" id="PF22936"/>
    </source>
</evidence>
<dbReference type="InterPro" id="IPR039537">
    <property type="entry name" value="Retrotran_Ty1/copia-like"/>
</dbReference>
<dbReference type="Gene3D" id="3.30.420.10">
    <property type="entry name" value="Ribonuclease H-like superfamily/Ribonuclease H"/>
    <property type="match status" value="1"/>
</dbReference>
<organism evidence="10">
    <name type="scientific">Tanacetum cinerariifolium</name>
    <name type="common">Dalmatian daisy</name>
    <name type="synonym">Chrysanthemum cinerariifolium</name>
    <dbReference type="NCBI Taxonomy" id="118510"/>
    <lineage>
        <taxon>Eukaryota</taxon>
        <taxon>Viridiplantae</taxon>
        <taxon>Streptophyta</taxon>
        <taxon>Embryophyta</taxon>
        <taxon>Tracheophyta</taxon>
        <taxon>Spermatophyta</taxon>
        <taxon>Magnoliopsida</taxon>
        <taxon>eudicotyledons</taxon>
        <taxon>Gunneridae</taxon>
        <taxon>Pentapetalae</taxon>
        <taxon>asterids</taxon>
        <taxon>campanulids</taxon>
        <taxon>Asterales</taxon>
        <taxon>Asteraceae</taxon>
        <taxon>Asteroideae</taxon>
        <taxon>Anthemideae</taxon>
        <taxon>Anthemidinae</taxon>
        <taxon>Tanacetum</taxon>
    </lineage>
</organism>
<keyword evidence="4" id="KW-0378">Hydrolase</keyword>
<dbReference type="EMBL" id="BKCJ010006320">
    <property type="protein sequence ID" value="GEU71520.1"/>
    <property type="molecule type" value="Genomic_DNA"/>
</dbReference>
<keyword evidence="2" id="KW-0479">Metal-binding</keyword>
<feature type="coiled-coil region" evidence="5">
    <location>
        <begin position="238"/>
        <end position="265"/>
    </location>
</feature>
<feature type="region of interest" description="Disordered" evidence="6">
    <location>
        <begin position="1113"/>
        <end position="1153"/>
    </location>
</feature>
<comment type="caution">
    <text evidence="10">The sequence shown here is derived from an EMBL/GenBank/DDBJ whole genome shotgun (WGS) entry which is preliminary data.</text>
</comment>
<name>A0A6L2MCX8_TANCI</name>
<keyword evidence="1" id="KW-0645">Protease</keyword>